<dbReference type="GO" id="GO:0005524">
    <property type="term" value="F:ATP binding"/>
    <property type="evidence" value="ECO:0007669"/>
    <property type="project" value="UniProtKB-UniRule"/>
</dbReference>
<dbReference type="InterPro" id="IPR027417">
    <property type="entry name" value="P-loop_NTPase"/>
</dbReference>
<dbReference type="InterPro" id="IPR001650">
    <property type="entry name" value="Helicase_C-like"/>
</dbReference>
<dbReference type="STRING" id="630390.A0A180H4J5"/>
<reference evidence="7" key="2">
    <citation type="submission" date="2016-05" db="EMBL/GenBank/DDBJ databases">
        <title>Comparative analysis highlights variable genome content of wheat rusts and divergence of the mating loci.</title>
        <authorList>
            <person name="Cuomo C.A."/>
            <person name="Bakkeren G."/>
            <person name="Szabo L."/>
            <person name="Khalil H."/>
            <person name="Joly D."/>
            <person name="Goldberg J."/>
            <person name="Young S."/>
            <person name="Zeng Q."/>
            <person name="Fellers J."/>
        </authorList>
    </citation>
    <scope>NUCLEOTIDE SEQUENCE [LARGE SCALE GENOMIC DNA]</scope>
    <source>
        <strain evidence="7">1-1 BBBD Race 1</strain>
    </source>
</reference>
<feature type="domain" description="Helicase C-terminal" evidence="6">
    <location>
        <begin position="1"/>
        <end position="95"/>
    </location>
</feature>
<dbReference type="AlphaFoldDB" id="A0A180H4J5"/>
<dbReference type="PANTHER" id="PTHR24031">
    <property type="entry name" value="RNA HELICASE"/>
    <property type="match status" value="1"/>
</dbReference>
<protein>
    <recommendedName>
        <fullName evidence="5">ATP-dependent RNA helicase</fullName>
        <ecNumber evidence="5">3.6.4.13</ecNumber>
    </recommendedName>
</protein>
<reference evidence="7" key="1">
    <citation type="submission" date="2009-11" db="EMBL/GenBank/DDBJ databases">
        <authorList>
            <consortium name="The Broad Institute Genome Sequencing Platform"/>
            <person name="Ward D."/>
            <person name="Feldgarden M."/>
            <person name="Earl A."/>
            <person name="Young S.K."/>
            <person name="Zeng Q."/>
            <person name="Koehrsen M."/>
            <person name="Alvarado L."/>
            <person name="Berlin A."/>
            <person name="Bochicchio J."/>
            <person name="Borenstein D."/>
            <person name="Chapman S.B."/>
            <person name="Chen Z."/>
            <person name="Engels R."/>
            <person name="Freedman E."/>
            <person name="Gellesch M."/>
            <person name="Goldberg J."/>
            <person name="Griggs A."/>
            <person name="Gujja S."/>
            <person name="Heilman E."/>
            <person name="Heiman D."/>
            <person name="Hepburn T."/>
            <person name="Howarth C."/>
            <person name="Jen D."/>
            <person name="Larson L."/>
            <person name="Lewis B."/>
            <person name="Mehta T."/>
            <person name="Park D."/>
            <person name="Pearson M."/>
            <person name="Roberts A."/>
            <person name="Saif S."/>
            <person name="Shea T."/>
            <person name="Shenoy N."/>
            <person name="Sisk P."/>
            <person name="Stolte C."/>
            <person name="Sykes S."/>
            <person name="Thomson T."/>
            <person name="Walk T."/>
            <person name="White J."/>
            <person name="Yandava C."/>
            <person name="Izard J."/>
            <person name="Baranova O.V."/>
            <person name="Blanton J.M."/>
            <person name="Tanner A.C."/>
            <person name="Dewhirst F.E."/>
            <person name="Haas B."/>
            <person name="Nusbaum C."/>
            <person name="Birren B."/>
        </authorList>
    </citation>
    <scope>NUCLEOTIDE SEQUENCE [LARGE SCALE GENOMIC DNA]</scope>
    <source>
        <strain evidence="7">1-1 BBBD Race 1</strain>
    </source>
</reference>
<reference evidence="8" key="4">
    <citation type="submission" date="2025-05" db="UniProtKB">
        <authorList>
            <consortium name="EnsemblFungi"/>
        </authorList>
    </citation>
    <scope>IDENTIFICATION</scope>
    <source>
        <strain evidence="8">isolate 1-1 / race 1 (BBBD)</strain>
    </source>
</reference>
<evidence type="ECO:0000256" key="5">
    <source>
        <dbReference type="RuleBase" id="RU365068"/>
    </source>
</evidence>
<name>A0A180H4J5_PUCT1</name>
<evidence type="ECO:0000256" key="2">
    <source>
        <dbReference type="ARBA" id="ARBA00022801"/>
    </source>
</evidence>
<dbReference type="SMART" id="SM00490">
    <property type="entry name" value="HELICc"/>
    <property type="match status" value="1"/>
</dbReference>
<dbReference type="PROSITE" id="PS51194">
    <property type="entry name" value="HELICASE_CTER"/>
    <property type="match status" value="1"/>
</dbReference>
<accession>A0A180H4J5</accession>
<comment type="domain">
    <text evidence="5">The Q motif is unique to and characteristic of the DEAD box family of RNA helicases and controls ATP binding and hydrolysis.</text>
</comment>
<dbReference type="GO" id="GO:0016787">
    <property type="term" value="F:hydrolase activity"/>
    <property type="evidence" value="ECO:0007669"/>
    <property type="project" value="UniProtKB-KW"/>
</dbReference>
<dbReference type="Pfam" id="PF00271">
    <property type="entry name" value="Helicase_C"/>
    <property type="match status" value="1"/>
</dbReference>
<dbReference type="EnsemblFungi" id="PTTG_25107-t43_1">
    <property type="protein sequence ID" value="PTTG_25107-t43_1-p1"/>
    <property type="gene ID" value="PTTG_25107"/>
</dbReference>
<evidence type="ECO:0000256" key="4">
    <source>
        <dbReference type="ARBA" id="ARBA00022884"/>
    </source>
</evidence>
<sequence>MAVYKPFNMTPAVLRGLQILLVSNGLRLLLAHSLHGQMSPNQRLMTLTAFKSSNTLSPALLLGTDLKSQGLDLPDVDVVIQFDPPQDVRNFFHQI</sequence>
<dbReference type="SUPFAM" id="SSF52540">
    <property type="entry name" value="P-loop containing nucleoside triphosphate hydrolases"/>
    <property type="match status" value="1"/>
</dbReference>
<evidence type="ECO:0000256" key="3">
    <source>
        <dbReference type="ARBA" id="ARBA00022840"/>
    </source>
</evidence>
<keyword evidence="9" id="KW-1185">Reference proteome</keyword>
<keyword evidence="1 5" id="KW-0547">Nucleotide-binding</keyword>
<keyword evidence="3 5" id="KW-0067">ATP-binding</keyword>
<dbReference type="OrthoDB" id="196131at2759"/>
<dbReference type="EC" id="3.6.4.13" evidence="5"/>
<evidence type="ECO:0000259" key="6">
    <source>
        <dbReference type="PROSITE" id="PS51194"/>
    </source>
</evidence>
<comment type="catalytic activity">
    <reaction evidence="5">
        <text>ATP + H2O = ADP + phosphate + H(+)</text>
        <dbReference type="Rhea" id="RHEA:13065"/>
        <dbReference type="ChEBI" id="CHEBI:15377"/>
        <dbReference type="ChEBI" id="CHEBI:15378"/>
        <dbReference type="ChEBI" id="CHEBI:30616"/>
        <dbReference type="ChEBI" id="CHEBI:43474"/>
        <dbReference type="ChEBI" id="CHEBI:456216"/>
        <dbReference type="EC" id="3.6.4.13"/>
    </reaction>
</comment>
<organism evidence="7">
    <name type="scientific">Puccinia triticina (isolate 1-1 / race 1 (BBBD))</name>
    <name type="common">Brown leaf rust fungus</name>
    <dbReference type="NCBI Taxonomy" id="630390"/>
    <lineage>
        <taxon>Eukaryota</taxon>
        <taxon>Fungi</taxon>
        <taxon>Dikarya</taxon>
        <taxon>Basidiomycota</taxon>
        <taxon>Pucciniomycotina</taxon>
        <taxon>Pucciniomycetes</taxon>
        <taxon>Pucciniales</taxon>
        <taxon>Pucciniaceae</taxon>
        <taxon>Puccinia</taxon>
    </lineage>
</organism>
<evidence type="ECO:0000313" key="9">
    <source>
        <dbReference type="Proteomes" id="UP000005240"/>
    </source>
</evidence>
<comment type="function">
    <text evidence="5">RNA helicase.</text>
</comment>
<evidence type="ECO:0000256" key="1">
    <source>
        <dbReference type="ARBA" id="ARBA00022741"/>
    </source>
</evidence>
<dbReference type="GO" id="GO:0003724">
    <property type="term" value="F:RNA helicase activity"/>
    <property type="evidence" value="ECO:0007669"/>
    <property type="project" value="UniProtKB-EC"/>
</dbReference>
<dbReference type="GO" id="GO:0003723">
    <property type="term" value="F:RNA binding"/>
    <property type="evidence" value="ECO:0007669"/>
    <property type="project" value="UniProtKB-UniRule"/>
</dbReference>
<keyword evidence="2 5" id="KW-0378">Hydrolase</keyword>
<keyword evidence="5" id="KW-0347">Helicase</keyword>
<dbReference type="Proteomes" id="UP000005240">
    <property type="component" value="Unassembled WGS sequence"/>
</dbReference>
<comment type="similarity">
    <text evidence="5">Belongs to the DEAD box helicase family.</text>
</comment>
<dbReference type="VEuPathDB" id="FungiDB:PTTG_25107"/>
<reference evidence="8 9" key="3">
    <citation type="journal article" date="2017" name="G3 (Bethesda)">
        <title>Comparative analysis highlights variable genome content of wheat rusts and divergence of the mating loci.</title>
        <authorList>
            <person name="Cuomo C.A."/>
            <person name="Bakkeren G."/>
            <person name="Khalil H.B."/>
            <person name="Panwar V."/>
            <person name="Joly D."/>
            <person name="Linning R."/>
            <person name="Sakthikumar S."/>
            <person name="Song X."/>
            <person name="Adiconis X."/>
            <person name="Fan L."/>
            <person name="Goldberg J.M."/>
            <person name="Levin J.Z."/>
            <person name="Young S."/>
            <person name="Zeng Q."/>
            <person name="Anikster Y."/>
            <person name="Bruce M."/>
            <person name="Wang M."/>
            <person name="Yin C."/>
            <person name="McCallum B."/>
            <person name="Szabo L.J."/>
            <person name="Hulbert S."/>
            <person name="Chen X."/>
            <person name="Fellers J.P."/>
        </authorList>
    </citation>
    <scope>NUCLEOTIDE SEQUENCE</scope>
    <source>
        <strain evidence="8">isolate 1-1 / race 1 (BBBD)</strain>
        <strain evidence="9">Isolate 1-1 / race 1 (BBBD)</strain>
    </source>
</reference>
<evidence type="ECO:0000313" key="8">
    <source>
        <dbReference type="EnsemblFungi" id="PTTG_25107-t43_1-p1"/>
    </source>
</evidence>
<dbReference type="Gene3D" id="3.40.50.300">
    <property type="entry name" value="P-loop containing nucleotide triphosphate hydrolases"/>
    <property type="match status" value="1"/>
</dbReference>
<gene>
    <name evidence="7" type="ORF">PTTG_25107</name>
</gene>
<keyword evidence="4 5" id="KW-0694">RNA-binding</keyword>
<proteinExistence type="inferred from homology"/>
<evidence type="ECO:0000313" key="7">
    <source>
        <dbReference type="EMBL" id="OAV99917.1"/>
    </source>
</evidence>
<dbReference type="EMBL" id="ADAS02000001">
    <property type="protein sequence ID" value="OAV99917.1"/>
    <property type="molecule type" value="Genomic_DNA"/>
</dbReference>